<dbReference type="Proteomes" id="UP000694546">
    <property type="component" value="Chromosome 6"/>
</dbReference>
<sequence>MALRTLFRCSSLVVREFGALSKRTQKWTSAVTGGTSGGSHGVLIAPVPPVRHYARALRRKAVPESQLSDLQPSLLRMDYAAVPAAQTTDDLVRRLISLELACHSDKLRLKKEQLVQKVRRDENDRSSVEVKVAVLTARIRNFKEHLQKHHKDKANKRHMLLAVDQRKKLLKRLRLVNHEAFQRVCTLLDISYSFPPEYYRPATRRWLAKKALCMKVYQEVQKHKADLRLKLRKEVLSSSSSSSSSQ</sequence>
<organism evidence="10 11">
    <name type="scientific">Gadus morhua</name>
    <name type="common">Atlantic cod</name>
    <dbReference type="NCBI Taxonomy" id="8049"/>
    <lineage>
        <taxon>Eukaryota</taxon>
        <taxon>Metazoa</taxon>
        <taxon>Chordata</taxon>
        <taxon>Craniata</taxon>
        <taxon>Vertebrata</taxon>
        <taxon>Euteleostomi</taxon>
        <taxon>Actinopterygii</taxon>
        <taxon>Neopterygii</taxon>
        <taxon>Teleostei</taxon>
        <taxon>Neoteleostei</taxon>
        <taxon>Acanthomorphata</taxon>
        <taxon>Zeiogadaria</taxon>
        <taxon>Gadariae</taxon>
        <taxon>Gadiformes</taxon>
        <taxon>Gadoidei</taxon>
        <taxon>Gadidae</taxon>
        <taxon>Gadus</taxon>
    </lineage>
</organism>
<dbReference type="InterPro" id="IPR009068">
    <property type="entry name" value="uS15_NS1_RNA-bd_sf"/>
</dbReference>
<protein>
    <recommendedName>
        <fullName evidence="7">Small ribosomal subunit protein uS15m</fullName>
    </recommendedName>
    <alternativeName>
        <fullName evidence="8">28S ribosomal protein S15, mitochondrial</fullName>
    </alternativeName>
</protein>
<dbReference type="GeneTree" id="ENSGT00390000001737"/>
<dbReference type="NCBIfam" id="TIGR00952">
    <property type="entry name" value="S15_bact"/>
    <property type="match status" value="1"/>
</dbReference>
<evidence type="ECO:0000256" key="5">
    <source>
        <dbReference type="ARBA" id="ARBA00023128"/>
    </source>
</evidence>
<dbReference type="PANTHER" id="PTHR46685">
    <property type="entry name" value="28S RIBOSOMAL PROTEIN S15, MITOCHONDRIAL"/>
    <property type="match status" value="1"/>
</dbReference>
<dbReference type="GO" id="GO:0005763">
    <property type="term" value="C:mitochondrial small ribosomal subunit"/>
    <property type="evidence" value="ECO:0007669"/>
    <property type="project" value="TreeGrafter"/>
</dbReference>
<evidence type="ECO:0000256" key="3">
    <source>
        <dbReference type="ARBA" id="ARBA00022946"/>
    </source>
</evidence>
<evidence type="ECO:0000313" key="11">
    <source>
        <dbReference type="Proteomes" id="UP000694546"/>
    </source>
</evidence>
<dbReference type="PANTHER" id="PTHR46685:SF1">
    <property type="entry name" value="SMALL RIBOSOMAL SUBUNIT PROTEIN US15M"/>
    <property type="match status" value="1"/>
</dbReference>
<dbReference type="GeneID" id="115545017"/>
<evidence type="ECO:0000313" key="10">
    <source>
        <dbReference type="Ensembl" id="ENSGMOP00000008507.2"/>
    </source>
</evidence>
<keyword evidence="6 9" id="KW-0687">Ribonucleoprotein</keyword>
<dbReference type="InterPro" id="IPR052137">
    <property type="entry name" value="uS15_ribosomal"/>
</dbReference>
<dbReference type="SUPFAM" id="SSF47060">
    <property type="entry name" value="S15/NS1 RNA-binding domain"/>
    <property type="match status" value="1"/>
</dbReference>
<dbReference type="GO" id="GO:0032543">
    <property type="term" value="P:mitochondrial translation"/>
    <property type="evidence" value="ECO:0007669"/>
    <property type="project" value="TreeGrafter"/>
</dbReference>
<proteinExistence type="inferred from homology"/>
<dbReference type="Gene3D" id="1.10.287.10">
    <property type="entry name" value="S15/NS1, RNA-binding"/>
    <property type="match status" value="1"/>
</dbReference>
<dbReference type="GO" id="GO:0003723">
    <property type="term" value="F:RNA binding"/>
    <property type="evidence" value="ECO:0007669"/>
    <property type="project" value="TreeGrafter"/>
</dbReference>
<dbReference type="OrthoDB" id="441444at2759"/>
<comment type="similarity">
    <text evidence="2 9">Belongs to the universal ribosomal protein uS15 family.</text>
</comment>
<keyword evidence="4 9" id="KW-0689">Ribosomal protein</keyword>
<evidence type="ECO:0000256" key="4">
    <source>
        <dbReference type="ARBA" id="ARBA00022980"/>
    </source>
</evidence>
<dbReference type="SMART" id="SM01387">
    <property type="entry name" value="Ribosomal_S15"/>
    <property type="match status" value="1"/>
</dbReference>
<dbReference type="Pfam" id="PF00312">
    <property type="entry name" value="Ribosomal_S15"/>
    <property type="match status" value="1"/>
</dbReference>
<name>A0A8C4Z9L1_GADMO</name>
<gene>
    <name evidence="10" type="primary">MRPS15</name>
    <name evidence="10" type="synonym">mrps15</name>
</gene>
<evidence type="ECO:0000256" key="7">
    <source>
        <dbReference type="ARBA" id="ARBA00035249"/>
    </source>
</evidence>
<dbReference type="InterPro" id="IPR005290">
    <property type="entry name" value="Ribosomal_uS15_bac-type"/>
</dbReference>
<keyword evidence="5" id="KW-0496">Mitochondrion</keyword>
<dbReference type="AlphaFoldDB" id="A0A8C4Z9L1"/>
<dbReference type="Ensembl" id="ENSGMOT00000008747.2">
    <property type="protein sequence ID" value="ENSGMOP00000008507.2"/>
    <property type="gene ID" value="ENSGMOG00000007959.2"/>
</dbReference>
<dbReference type="CDD" id="cd00353">
    <property type="entry name" value="Ribosomal_S15p_S13e"/>
    <property type="match status" value="1"/>
</dbReference>
<evidence type="ECO:0000256" key="1">
    <source>
        <dbReference type="ARBA" id="ARBA00004173"/>
    </source>
</evidence>
<reference evidence="10" key="2">
    <citation type="submission" date="2025-09" db="UniProtKB">
        <authorList>
            <consortium name="Ensembl"/>
        </authorList>
    </citation>
    <scope>IDENTIFICATION</scope>
</reference>
<dbReference type="GO" id="GO:0003735">
    <property type="term" value="F:structural constituent of ribosome"/>
    <property type="evidence" value="ECO:0007669"/>
    <property type="project" value="InterPro"/>
</dbReference>
<evidence type="ECO:0000256" key="6">
    <source>
        <dbReference type="ARBA" id="ARBA00023274"/>
    </source>
</evidence>
<keyword evidence="3" id="KW-0809">Transit peptide</keyword>
<evidence type="ECO:0000256" key="2">
    <source>
        <dbReference type="ARBA" id="ARBA00008434"/>
    </source>
</evidence>
<dbReference type="OMA" id="EHLHMHP"/>
<dbReference type="HAMAP" id="MF_01343_B">
    <property type="entry name" value="Ribosomal_uS15_B"/>
    <property type="match status" value="1"/>
</dbReference>
<comment type="subcellular location">
    <subcellularLocation>
        <location evidence="1">Mitochondrion</location>
    </subcellularLocation>
</comment>
<reference evidence="10" key="1">
    <citation type="submission" date="2025-08" db="UniProtKB">
        <authorList>
            <consortium name="Ensembl"/>
        </authorList>
    </citation>
    <scope>IDENTIFICATION</scope>
</reference>
<dbReference type="InterPro" id="IPR000589">
    <property type="entry name" value="Ribosomal_uS15"/>
</dbReference>
<keyword evidence="11" id="KW-1185">Reference proteome</keyword>
<evidence type="ECO:0000256" key="9">
    <source>
        <dbReference type="RuleBase" id="RU003919"/>
    </source>
</evidence>
<accession>A0A8C4Z9L1</accession>
<dbReference type="RefSeq" id="XP_030213594.1">
    <property type="nucleotide sequence ID" value="XM_030357734.1"/>
</dbReference>
<evidence type="ECO:0000256" key="8">
    <source>
        <dbReference type="ARBA" id="ARBA00035528"/>
    </source>
</evidence>